<gene>
    <name evidence="2" type="ORF">IAB27_01360</name>
</gene>
<reference evidence="2" key="1">
    <citation type="submission" date="2020-10" db="EMBL/GenBank/DDBJ databases">
        <authorList>
            <person name="Gilroy R."/>
        </authorList>
    </citation>
    <scope>NUCLEOTIDE SEQUENCE</scope>
    <source>
        <strain evidence="2">CHK147-3167</strain>
    </source>
</reference>
<protein>
    <submittedName>
        <fullName evidence="2">Uncharacterized protein</fullName>
    </submittedName>
</protein>
<evidence type="ECO:0000256" key="1">
    <source>
        <dbReference type="SAM" id="Coils"/>
    </source>
</evidence>
<accession>A0A9D0ZRZ4</accession>
<dbReference type="AlphaFoldDB" id="A0A9D0ZRZ4"/>
<dbReference type="EMBL" id="DVFV01000028">
    <property type="protein sequence ID" value="HIQ90265.1"/>
    <property type="molecule type" value="Genomic_DNA"/>
</dbReference>
<proteinExistence type="predicted"/>
<name>A0A9D0ZRZ4_9FIRM</name>
<organism evidence="2 3">
    <name type="scientific">Candidatus Coprosoma intestinipullorum</name>
    <dbReference type="NCBI Taxonomy" id="2840752"/>
    <lineage>
        <taxon>Bacteria</taxon>
        <taxon>Bacillati</taxon>
        <taxon>Bacillota</taxon>
        <taxon>Bacillota incertae sedis</taxon>
        <taxon>Candidatus Coprosoma</taxon>
    </lineage>
</organism>
<evidence type="ECO:0000313" key="3">
    <source>
        <dbReference type="Proteomes" id="UP000886786"/>
    </source>
</evidence>
<reference evidence="2" key="2">
    <citation type="journal article" date="2021" name="PeerJ">
        <title>Extensive microbial diversity within the chicken gut microbiome revealed by metagenomics and culture.</title>
        <authorList>
            <person name="Gilroy R."/>
            <person name="Ravi A."/>
            <person name="Getino M."/>
            <person name="Pursley I."/>
            <person name="Horton D.L."/>
            <person name="Alikhan N.F."/>
            <person name="Baker D."/>
            <person name="Gharbi K."/>
            <person name="Hall N."/>
            <person name="Watson M."/>
            <person name="Adriaenssens E.M."/>
            <person name="Foster-Nyarko E."/>
            <person name="Jarju S."/>
            <person name="Secka A."/>
            <person name="Antonio M."/>
            <person name="Oren A."/>
            <person name="Chaudhuri R.R."/>
            <person name="La Ragione R."/>
            <person name="Hildebrand F."/>
            <person name="Pallen M.J."/>
        </authorList>
    </citation>
    <scope>NUCLEOTIDE SEQUENCE</scope>
    <source>
        <strain evidence="2">CHK147-3167</strain>
    </source>
</reference>
<feature type="coiled-coil region" evidence="1">
    <location>
        <begin position="48"/>
        <end position="75"/>
    </location>
</feature>
<sequence>MKKDRNAGAMPVYPGMIPNYGGMVMPGQMIPMPYYQDQSCPMANNSELNSLMTRVNNLEQRVRALENTVQGSSSSNYNSTNYQMM</sequence>
<evidence type="ECO:0000313" key="2">
    <source>
        <dbReference type="EMBL" id="HIQ90265.1"/>
    </source>
</evidence>
<comment type="caution">
    <text evidence="2">The sequence shown here is derived from an EMBL/GenBank/DDBJ whole genome shotgun (WGS) entry which is preliminary data.</text>
</comment>
<dbReference type="Proteomes" id="UP000886786">
    <property type="component" value="Unassembled WGS sequence"/>
</dbReference>
<keyword evidence="1" id="KW-0175">Coiled coil</keyword>